<dbReference type="Proteomes" id="UP000199054">
    <property type="component" value="Unassembled WGS sequence"/>
</dbReference>
<evidence type="ECO:0000313" key="2">
    <source>
        <dbReference type="EMBL" id="SEN86022.1"/>
    </source>
</evidence>
<proteinExistence type="predicted"/>
<gene>
    <name evidence="2" type="ORF">SAMN04489859_101971</name>
</gene>
<accession>A0A1H8JZB1</accession>
<dbReference type="RefSeq" id="WP_090613363.1">
    <property type="nucleotide sequence ID" value="NZ_CP067126.1"/>
</dbReference>
<dbReference type="GO" id="GO:0046872">
    <property type="term" value="F:metal ion binding"/>
    <property type="evidence" value="ECO:0007669"/>
    <property type="project" value="InterPro"/>
</dbReference>
<dbReference type="AlphaFoldDB" id="A0A1H8JZB1"/>
<dbReference type="Pfam" id="PF00403">
    <property type="entry name" value="HMA"/>
    <property type="match status" value="1"/>
</dbReference>
<reference evidence="2 3" key="1">
    <citation type="submission" date="2016-10" db="EMBL/GenBank/DDBJ databases">
        <authorList>
            <person name="de Groot N.N."/>
        </authorList>
    </citation>
    <scope>NUCLEOTIDE SEQUENCE [LARGE SCALE GENOMIC DNA]</scope>
    <source>
        <strain evidence="2 3">DSM 8512</strain>
    </source>
</reference>
<dbReference type="InterPro" id="IPR036163">
    <property type="entry name" value="HMA_dom_sf"/>
</dbReference>
<organism evidence="2 3">
    <name type="scientific">Paracoccus alcaliphilus</name>
    <dbReference type="NCBI Taxonomy" id="34002"/>
    <lineage>
        <taxon>Bacteria</taxon>
        <taxon>Pseudomonadati</taxon>
        <taxon>Pseudomonadota</taxon>
        <taxon>Alphaproteobacteria</taxon>
        <taxon>Rhodobacterales</taxon>
        <taxon>Paracoccaceae</taxon>
        <taxon>Paracoccus</taxon>
    </lineage>
</organism>
<feature type="domain" description="HMA" evidence="1">
    <location>
        <begin position="8"/>
        <end position="63"/>
    </location>
</feature>
<evidence type="ECO:0000259" key="1">
    <source>
        <dbReference type="Pfam" id="PF00403"/>
    </source>
</evidence>
<dbReference type="InterPro" id="IPR006121">
    <property type="entry name" value="HMA_dom"/>
</dbReference>
<evidence type="ECO:0000313" key="3">
    <source>
        <dbReference type="Proteomes" id="UP000199054"/>
    </source>
</evidence>
<dbReference type="Gene3D" id="3.30.70.100">
    <property type="match status" value="1"/>
</dbReference>
<dbReference type="OrthoDB" id="9801832at2"/>
<dbReference type="CDD" id="cd00371">
    <property type="entry name" value="HMA"/>
    <property type="match status" value="1"/>
</dbReference>
<protein>
    <submittedName>
        <fullName evidence="2">Copper chaperone</fullName>
    </submittedName>
</protein>
<dbReference type="SUPFAM" id="SSF55008">
    <property type="entry name" value="HMA, heavy metal-associated domain"/>
    <property type="match status" value="1"/>
</dbReference>
<sequence length="68" mass="7110">MSDNSQATFTIADMTCGHCEKTLRAAFAEAMPGAKVSIDLPAHRLTVTGDTARAREVIIGAGYTPEAA</sequence>
<keyword evidence="3" id="KW-1185">Reference proteome</keyword>
<dbReference type="EMBL" id="FODE01000019">
    <property type="protein sequence ID" value="SEN86022.1"/>
    <property type="molecule type" value="Genomic_DNA"/>
</dbReference>
<dbReference type="STRING" id="34002.SAMN04489859_101971"/>
<name>A0A1H8JZB1_9RHOB</name>